<keyword evidence="2" id="KW-1185">Reference proteome</keyword>
<evidence type="ECO:0000313" key="1">
    <source>
        <dbReference type="EMBL" id="TDY02380.1"/>
    </source>
</evidence>
<gene>
    <name evidence="1" type="ORF">EDC23_0748</name>
</gene>
<sequence length="66" mass="7962">MFIINGLRFMYHSFISIFFDSQLENVHSFYIIHQPVIKSVMEDEYYENPKCTVVTFIRKNNPPVSW</sequence>
<accession>A0A4R8ISN9</accession>
<protein>
    <submittedName>
        <fullName evidence="1">Uncharacterized protein</fullName>
    </submittedName>
</protein>
<proteinExistence type="predicted"/>
<reference evidence="1 2" key="1">
    <citation type="submission" date="2019-03" db="EMBL/GenBank/DDBJ databases">
        <title>Genomic Encyclopedia of Type Strains, Phase IV (KMG-IV): sequencing the most valuable type-strain genomes for metagenomic binning, comparative biology and taxonomic classification.</title>
        <authorList>
            <person name="Goeker M."/>
        </authorList>
    </citation>
    <scope>NUCLEOTIDE SEQUENCE [LARGE SCALE GENOMIC DNA]</scope>
    <source>
        <strain evidence="1 2">DSM 16326</strain>
    </source>
</reference>
<organism evidence="1 2">
    <name type="scientific">Thiohalophilus thiocyanatoxydans</name>
    <dbReference type="NCBI Taxonomy" id="381308"/>
    <lineage>
        <taxon>Bacteria</taxon>
        <taxon>Pseudomonadati</taxon>
        <taxon>Pseudomonadota</taxon>
        <taxon>Gammaproteobacteria</taxon>
        <taxon>Thiohalomonadales</taxon>
        <taxon>Thiohalophilaceae</taxon>
        <taxon>Thiohalophilus</taxon>
    </lineage>
</organism>
<dbReference type="Proteomes" id="UP000294914">
    <property type="component" value="Unassembled WGS sequence"/>
</dbReference>
<dbReference type="AlphaFoldDB" id="A0A4R8ISN9"/>
<evidence type="ECO:0000313" key="2">
    <source>
        <dbReference type="Proteomes" id="UP000294914"/>
    </source>
</evidence>
<dbReference type="EMBL" id="SOQX01000002">
    <property type="protein sequence ID" value="TDY02380.1"/>
    <property type="molecule type" value="Genomic_DNA"/>
</dbReference>
<name>A0A4R8ISN9_9GAMM</name>
<comment type="caution">
    <text evidence="1">The sequence shown here is derived from an EMBL/GenBank/DDBJ whole genome shotgun (WGS) entry which is preliminary data.</text>
</comment>